<keyword evidence="7 9" id="KW-0315">Glutamine amidotransferase</keyword>
<feature type="site" description="Important for beta-aspartyl-AMP intermediate formation" evidence="11">
    <location>
        <position position="382"/>
    </location>
</feature>
<reference evidence="13" key="1">
    <citation type="journal article" date="2021" name="PeerJ">
        <title>Extensive microbial diversity within the chicken gut microbiome revealed by metagenomics and culture.</title>
        <authorList>
            <person name="Gilroy R."/>
            <person name="Ravi A."/>
            <person name="Getino M."/>
            <person name="Pursley I."/>
            <person name="Horton D.L."/>
            <person name="Alikhan N.F."/>
            <person name="Baker D."/>
            <person name="Gharbi K."/>
            <person name="Hall N."/>
            <person name="Watson M."/>
            <person name="Adriaenssens E.M."/>
            <person name="Foster-Nyarko E."/>
            <person name="Jarju S."/>
            <person name="Secka A."/>
            <person name="Antonio M."/>
            <person name="Oren A."/>
            <person name="Chaudhuri R.R."/>
            <person name="La Ragione R."/>
            <person name="Hildebrand F."/>
            <person name="Pallen M.J."/>
        </authorList>
    </citation>
    <scope>NUCLEOTIDE SEQUENCE</scope>
    <source>
        <strain evidence="13">ChiBcec18-1249</strain>
    </source>
</reference>
<evidence type="ECO:0000256" key="3">
    <source>
        <dbReference type="ARBA" id="ARBA00012737"/>
    </source>
</evidence>
<dbReference type="InterPro" id="IPR006426">
    <property type="entry name" value="Asn_synth_AEB"/>
</dbReference>
<keyword evidence="5 10" id="KW-0067">ATP-binding</keyword>
<evidence type="ECO:0000256" key="4">
    <source>
        <dbReference type="ARBA" id="ARBA00022741"/>
    </source>
</evidence>
<dbReference type="PANTHER" id="PTHR43284:SF1">
    <property type="entry name" value="ASPARAGINE SYNTHETASE"/>
    <property type="match status" value="1"/>
</dbReference>
<evidence type="ECO:0000256" key="2">
    <source>
        <dbReference type="ARBA" id="ARBA00005752"/>
    </source>
</evidence>
<dbReference type="Pfam" id="PF00733">
    <property type="entry name" value="Asn_synthase"/>
    <property type="match status" value="1"/>
</dbReference>
<dbReference type="Gene3D" id="3.60.20.10">
    <property type="entry name" value="Glutamine Phosphoribosylpyrophosphate, subunit 1, domain 1"/>
    <property type="match status" value="1"/>
</dbReference>
<evidence type="ECO:0000256" key="10">
    <source>
        <dbReference type="PIRSR" id="PIRSR001589-2"/>
    </source>
</evidence>
<comment type="similarity">
    <text evidence="2">Belongs to the asparagine synthetase family.</text>
</comment>
<comment type="catalytic activity">
    <reaction evidence="8">
        <text>L-aspartate + L-glutamine + ATP + H2O = L-asparagine + L-glutamate + AMP + diphosphate + H(+)</text>
        <dbReference type="Rhea" id="RHEA:12228"/>
        <dbReference type="ChEBI" id="CHEBI:15377"/>
        <dbReference type="ChEBI" id="CHEBI:15378"/>
        <dbReference type="ChEBI" id="CHEBI:29985"/>
        <dbReference type="ChEBI" id="CHEBI:29991"/>
        <dbReference type="ChEBI" id="CHEBI:30616"/>
        <dbReference type="ChEBI" id="CHEBI:33019"/>
        <dbReference type="ChEBI" id="CHEBI:58048"/>
        <dbReference type="ChEBI" id="CHEBI:58359"/>
        <dbReference type="ChEBI" id="CHEBI:456215"/>
        <dbReference type="EC" id="6.3.5.4"/>
    </reaction>
</comment>
<comment type="pathway">
    <text evidence="1">Amino-acid biosynthesis; L-asparagine biosynthesis; L-asparagine from L-aspartate (L-Gln route): step 1/1.</text>
</comment>
<evidence type="ECO:0000259" key="12">
    <source>
        <dbReference type="PROSITE" id="PS51278"/>
    </source>
</evidence>
<dbReference type="InterPro" id="IPR014729">
    <property type="entry name" value="Rossmann-like_a/b/a_fold"/>
</dbReference>
<dbReference type="SUPFAM" id="SSF56235">
    <property type="entry name" value="N-terminal nucleophile aminohydrolases (Ntn hydrolases)"/>
    <property type="match status" value="1"/>
</dbReference>
<dbReference type="NCBIfam" id="TIGR01536">
    <property type="entry name" value="asn_synth_AEB"/>
    <property type="match status" value="1"/>
</dbReference>
<dbReference type="InterPro" id="IPR029055">
    <property type="entry name" value="Ntn_hydrolases_N"/>
</dbReference>
<evidence type="ECO:0000313" key="13">
    <source>
        <dbReference type="EMBL" id="HJB12229.1"/>
    </source>
</evidence>
<keyword evidence="13" id="KW-0436">Ligase</keyword>
<evidence type="ECO:0000313" key="14">
    <source>
        <dbReference type="Proteomes" id="UP000823824"/>
    </source>
</evidence>
<evidence type="ECO:0000256" key="5">
    <source>
        <dbReference type="ARBA" id="ARBA00022840"/>
    </source>
</evidence>
<feature type="domain" description="Glutamine amidotransferase type-2" evidence="12">
    <location>
        <begin position="2"/>
        <end position="220"/>
    </location>
</feature>
<organism evidence="13 14">
    <name type="scientific">Candidatus Oscillibacter excrementigallinarum</name>
    <dbReference type="NCBI Taxonomy" id="2838716"/>
    <lineage>
        <taxon>Bacteria</taxon>
        <taxon>Bacillati</taxon>
        <taxon>Bacillota</taxon>
        <taxon>Clostridia</taxon>
        <taxon>Eubacteriales</taxon>
        <taxon>Oscillospiraceae</taxon>
        <taxon>Oscillibacter</taxon>
    </lineage>
</organism>
<dbReference type="SUPFAM" id="SSF52402">
    <property type="entry name" value="Adenine nucleotide alpha hydrolases-like"/>
    <property type="match status" value="1"/>
</dbReference>
<gene>
    <name evidence="13" type="primary">asnB</name>
    <name evidence="13" type="ORF">H9787_00795</name>
</gene>
<dbReference type="GO" id="GO:0004066">
    <property type="term" value="F:asparagine synthase (glutamine-hydrolyzing) activity"/>
    <property type="evidence" value="ECO:0007669"/>
    <property type="project" value="UniProtKB-EC"/>
</dbReference>
<dbReference type="EC" id="6.3.5.4" evidence="3"/>
<dbReference type="InterPro" id="IPR033738">
    <property type="entry name" value="AsnB_N"/>
</dbReference>
<proteinExistence type="inferred from homology"/>
<evidence type="ECO:0000256" key="7">
    <source>
        <dbReference type="ARBA" id="ARBA00022962"/>
    </source>
</evidence>
<dbReference type="CDD" id="cd00712">
    <property type="entry name" value="AsnB"/>
    <property type="match status" value="1"/>
</dbReference>
<sequence>MCGIAGFCQLEGDLLQRREFWTDVLVEMRKSLAHRGRDQTGEYLDRSAGLSHTRLSIRDLAGGAQPMARSRDGRDCVIVYNGEVYNTDELVPDLTGRGYRFATTCDTEAILYAYMAYGLDFAEKLNGIFAVAIWDAEAERLILCRDRLGVKPLFYTVRDGVLVFGSEPKALFCHPQVPAEADLDSFRELLGIGPARAPGCGVFKGIREVRPGHLAVFDREGFREVPYWALEARPHTDSYPETVEKVSWLLRDAVERQMVSDVPVCSFLSGGVDSSVVTALAAGVLAREGKTLNTFSFDFTHNAAYFQSNAFQPTQDRPYVDQVLSLYPLRHTYLMCDESTPADLLPAAVAVKDLPGMTDVDTSLMYFCGQVKQRNKVALTGECADEIFGGYPWFYRDDLFHADGFPWSADLSARTALLSEEAIRALDLEDYVRQRYADALKEVPALPGETGDDRRRREVSYLNLRWFMQTLLDRMDRASMSCGLEARVPFADHRLVEYLYNVPWRMKYRDGLEKALLRDACRDLLPPQLLYRKKSPYPKPYAPQYEALLYQRFREILEAPAAPVRRFLDRGKAERFLAAPKDYGRPWFGQLMAGPQLVAYWIQLNAWMLRYHVG</sequence>
<dbReference type="Proteomes" id="UP000823824">
    <property type="component" value="Unassembled WGS sequence"/>
</dbReference>
<dbReference type="Gene3D" id="3.40.50.620">
    <property type="entry name" value="HUPs"/>
    <property type="match status" value="1"/>
</dbReference>
<dbReference type="AlphaFoldDB" id="A0A9D2RQB3"/>
<evidence type="ECO:0000256" key="9">
    <source>
        <dbReference type="PIRSR" id="PIRSR001589-1"/>
    </source>
</evidence>
<evidence type="ECO:0000256" key="1">
    <source>
        <dbReference type="ARBA" id="ARBA00005187"/>
    </source>
</evidence>
<keyword evidence="4 10" id="KW-0547">Nucleotide-binding</keyword>
<dbReference type="GO" id="GO:0005524">
    <property type="term" value="F:ATP binding"/>
    <property type="evidence" value="ECO:0007669"/>
    <property type="project" value="UniProtKB-KW"/>
</dbReference>
<dbReference type="PANTHER" id="PTHR43284">
    <property type="entry name" value="ASPARAGINE SYNTHETASE (GLUTAMINE-HYDROLYZING)"/>
    <property type="match status" value="1"/>
</dbReference>
<dbReference type="InterPro" id="IPR051786">
    <property type="entry name" value="ASN_synthetase/amidase"/>
</dbReference>
<dbReference type="CDD" id="cd01991">
    <property type="entry name" value="Asn_synthase_B_C"/>
    <property type="match status" value="1"/>
</dbReference>
<evidence type="ECO:0000256" key="6">
    <source>
        <dbReference type="ARBA" id="ARBA00022888"/>
    </source>
</evidence>
<name>A0A9D2RQB3_9FIRM</name>
<dbReference type="EMBL" id="DWZJ01000006">
    <property type="protein sequence ID" value="HJB12229.1"/>
    <property type="molecule type" value="Genomic_DNA"/>
</dbReference>
<accession>A0A9D2RQB3</accession>
<evidence type="ECO:0000256" key="8">
    <source>
        <dbReference type="ARBA" id="ARBA00048741"/>
    </source>
</evidence>
<dbReference type="GO" id="GO:0006529">
    <property type="term" value="P:asparagine biosynthetic process"/>
    <property type="evidence" value="ECO:0007669"/>
    <property type="project" value="UniProtKB-KW"/>
</dbReference>
<reference evidence="13" key="2">
    <citation type="submission" date="2021-04" db="EMBL/GenBank/DDBJ databases">
        <authorList>
            <person name="Gilroy R."/>
        </authorList>
    </citation>
    <scope>NUCLEOTIDE SEQUENCE</scope>
    <source>
        <strain evidence="13">ChiBcec18-1249</strain>
    </source>
</reference>
<feature type="active site" description="For GATase activity" evidence="9">
    <location>
        <position position="2"/>
    </location>
</feature>
<feature type="binding site" evidence="10">
    <location>
        <position position="106"/>
    </location>
    <ligand>
        <name>L-glutamine</name>
        <dbReference type="ChEBI" id="CHEBI:58359"/>
    </ligand>
</feature>
<dbReference type="InterPro" id="IPR001962">
    <property type="entry name" value="Asn_synthase"/>
</dbReference>
<evidence type="ECO:0000256" key="11">
    <source>
        <dbReference type="PIRSR" id="PIRSR001589-3"/>
    </source>
</evidence>
<dbReference type="PROSITE" id="PS51278">
    <property type="entry name" value="GATASE_TYPE_2"/>
    <property type="match status" value="1"/>
</dbReference>
<dbReference type="Pfam" id="PF13537">
    <property type="entry name" value="GATase_7"/>
    <property type="match status" value="1"/>
</dbReference>
<dbReference type="InterPro" id="IPR017932">
    <property type="entry name" value="GATase_2_dom"/>
</dbReference>
<keyword evidence="6 9" id="KW-0061">Asparagine biosynthesis</keyword>
<comment type="caution">
    <text evidence="13">The sequence shown here is derived from an EMBL/GenBank/DDBJ whole genome shotgun (WGS) entry which is preliminary data.</text>
</comment>
<dbReference type="PIRSF" id="PIRSF001589">
    <property type="entry name" value="Asn_synthetase_glu-h"/>
    <property type="match status" value="1"/>
</dbReference>
<keyword evidence="9" id="KW-0028">Amino-acid biosynthesis</keyword>
<protein>
    <recommendedName>
        <fullName evidence="3">asparagine synthase (glutamine-hydrolyzing)</fullName>
        <ecNumber evidence="3">6.3.5.4</ecNumber>
    </recommendedName>
</protein>
<dbReference type="GO" id="GO:0005829">
    <property type="term" value="C:cytosol"/>
    <property type="evidence" value="ECO:0007669"/>
    <property type="project" value="TreeGrafter"/>
</dbReference>